<dbReference type="AlphaFoldDB" id="A0A165Y1M8"/>
<dbReference type="OrthoDB" id="3153997at2759"/>
<organism evidence="1 2">
    <name type="scientific">Sistotremastrum suecicum HHB10207 ss-3</name>
    <dbReference type="NCBI Taxonomy" id="1314776"/>
    <lineage>
        <taxon>Eukaryota</taxon>
        <taxon>Fungi</taxon>
        <taxon>Dikarya</taxon>
        <taxon>Basidiomycota</taxon>
        <taxon>Agaricomycotina</taxon>
        <taxon>Agaricomycetes</taxon>
        <taxon>Sistotremastrales</taxon>
        <taxon>Sistotremastraceae</taxon>
        <taxon>Sistotremastrum</taxon>
    </lineage>
</organism>
<keyword evidence="2" id="KW-1185">Reference proteome</keyword>
<dbReference type="Proteomes" id="UP000076798">
    <property type="component" value="Unassembled WGS sequence"/>
</dbReference>
<accession>A0A165Y1M8</accession>
<gene>
    <name evidence="1" type="ORF">SISSUDRAFT_1066657</name>
</gene>
<dbReference type="EMBL" id="KV428295">
    <property type="protein sequence ID" value="KZT32780.1"/>
    <property type="molecule type" value="Genomic_DNA"/>
</dbReference>
<name>A0A165Y1M8_9AGAM</name>
<protein>
    <submittedName>
        <fullName evidence="1">Uncharacterized protein</fullName>
    </submittedName>
</protein>
<proteinExistence type="predicted"/>
<sequence length="266" mass="29342">MSSLPPFLKQGDDGLIFITDFPAFLQSKYADPIGTSDVNRSWSSSSSTSNDFIRFAFPSRPDVGRLFVYNKQRSSQRICPSCHRLYRIGDGSHAGVQLPARCTDRAEQIQTGLCGYACAVDMGATGVLSMASEQFTTEECARLRSDSVKKTQIKIQHLTPEQQEAVRCRRLLQIIPFTTLTTISISISNSIPSSPFPSTTLSSFDSRLTPSLMKTNPECRYTFTPSLSLLISIRLPIPSFLSHPSSFSCSPLPLSFNIISSSEIFS</sequence>
<evidence type="ECO:0000313" key="2">
    <source>
        <dbReference type="Proteomes" id="UP000076798"/>
    </source>
</evidence>
<evidence type="ECO:0000313" key="1">
    <source>
        <dbReference type="EMBL" id="KZT32780.1"/>
    </source>
</evidence>
<reference evidence="1 2" key="1">
    <citation type="journal article" date="2016" name="Mol. Biol. Evol.">
        <title>Comparative Genomics of Early-Diverging Mushroom-Forming Fungi Provides Insights into the Origins of Lignocellulose Decay Capabilities.</title>
        <authorList>
            <person name="Nagy L.G."/>
            <person name="Riley R."/>
            <person name="Tritt A."/>
            <person name="Adam C."/>
            <person name="Daum C."/>
            <person name="Floudas D."/>
            <person name="Sun H."/>
            <person name="Yadav J.S."/>
            <person name="Pangilinan J."/>
            <person name="Larsson K.H."/>
            <person name="Matsuura K."/>
            <person name="Barry K."/>
            <person name="Labutti K."/>
            <person name="Kuo R."/>
            <person name="Ohm R.A."/>
            <person name="Bhattacharya S.S."/>
            <person name="Shirouzu T."/>
            <person name="Yoshinaga Y."/>
            <person name="Martin F.M."/>
            <person name="Grigoriev I.V."/>
            <person name="Hibbett D.S."/>
        </authorList>
    </citation>
    <scope>NUCLEOTIDE SEQUENCE [LARGE SCALE GENOMIC DNA]</scope>
    <source>
        <strain evidence="1 2">HHB10207 ss-3</strain>
    </source>
</reference>